<comment type="caution">
    <text evidence="1">The sequence shown here is derived from an EMBL/GenBank/DDBJ whole genome shotgun (WGS) entry which is preliminary data.</text>
</comment>
<dbReference type="EMBL" id="CAAALY010248334">
    <property type="protein sequence ID" value="VEL34760.1"/>
    <property type="molecule type" value="Genomic_DNA"/>
</dbReference>
<dbReference type="Proteomes" id="UP000784294">
    <property type="component" value="Unassembled WGS sequence"/>
</dbReference>
<evidence type="ECO:0000313" key="2">
    <source>
        <dbReference type="Proteomes" id="UP000784294"/>
    </source>
</evidence>
<organism evidence="1 2">
    <name type="scientific">Protopolystoma xenopodis</name>
    <dbReference type="NCBI Taxonomy" id="117903"/>
    <lineage>
        <taxon>Eukaryota</taxon>
        <taxon>Metazoa</taxon>
        <taxon>Spiralia</taxon>
        <taxon>Lophotrochozoa</taxon>
        <taxon>Platyhelminthes</taxon>
        <taxon>Monogenea</taxon>
        <taxon>Polyopisthocotylea</taxon>
        <taxon>Polystomatidea</taxon>
        <taxon>Polystomatidae</taxon>
        <taxon>Protopolystoma</taxon>
    </lineage>
</organism>
<protein>
    <submittedName>
        <fullName evidence="1">Uncharacterized protein</fullName>
    </submittedName>
</protein>
<reference evidence="1" key="1">
    <citation type="submission" date="2018-11" db="EMBL/GenBank/DDBJ databases">
        <authorList>
            <consortium name="Pathogen Informatics"/>
        </authorList>
    </citation>
    <scope>NUCLEOTIDE SEQUENCE</scope>
</reference>
<evidence type="ECO:0000313" key="1">
    <source>
        <dbReference type="EMBL" id="VEL34760.1"/>
    </source>
</evidence>
<name>A0A3S5CN82_9PLAT</name>
<gene>
    <name evidence="1" type="ORF">PXEA_LOCUS28200</name>
</gene>
<dbReference type="OrthoDB" id="6233064at2759"/>
<sequence length="148" mass="16902">MLNNNLSEHEDKKALRTKVQQGCIRAAGQWAEEMLTHIFIHSCITIRLQVPVKLTYELISHVYSSETKALLATRSTRWPNKIAKKHGKMYQLNGPLHCEPGYTGIRCNMFNLPETMATLQNYKGREVDLKDLEREMAGKIFSIVEAVA</sequence>
<accession>A0A3S5CN82</accession>
<keyword evidence="2" id="KW-1185">Reference proteome</keyword>
<dbReference type="AlphaFoldDB" id="A0A3S5CN82"/>
<proteinExistence type="predicted"/>